<dbReference type="OrthoDB" id="9800283at2"/>
<dbReference type="SUPFAM" id="SSF54285">
    <property type="entry name" value="MoaD/ThiS"/>
    <property type="match status" value="1"/>
</dbReference>
<dbReference type="Proteomes" id="UP000252995">
    <property type="component" value="Unassembled WGS sequence"/>
</dbReference>
<comment type="caution">
    <text evidence="1">The sequence shown here is derived from an EMBL/GenBank/DDBJ whole genome shotgun (WGS) entry which is preliminary data.</text>
</comment>
<dbReference type="Pfam" id="PF02597">
    <property type="entry name" value="ThiS"/>
    <property type="match status" value="1"/>
</dbReference>
<dbReference type="InterPro" id="IPR016155">
    <property type="entry name" value="Mopterin_synth/thiamin_S_b"/>
</dbReference>
<evidence type="ECO:0000313" key="2">
    <source>
        <dbReference type="Proteomes" id="UP000252995"/>
    </source>
</evidence>
<dbReference type="InterPro" id="IPR012675">
    <property type="entry name" value="Beta-grasp_dom_sf"/>
</dbReference>
<dbReference type="STRING" id="379482.SAMN04487961_2344"/>
<dbReference type="PANTHER" id="PTHR34472">
    <property type="entry name" value="SULFUR CARRIER PROTEIN THIS"/>
    <property type="match status" value="1"/>
</dbReference>
<proteinExistence type="predicted"/>
<dbReference type="InterPro" id="IPR003749">
    <property type="entry name" value="ThiS/MoaD-like"/>
</dbReference>
<name>A0A366GX29_9GAMM</name>
<dbReference type="PANTHER" id="PTHR34472:SF1">
    <property type="entry name" value="SULFUR CARRIER PROTEIN THIS"/>
    <property type="match status" value="1"/>
</dbReference>
<dbReference type="NCBIfam" id="TIGR01683">
    <property type="entry name" value="thiS"/>
    <property type="match status" value="1"/>
</dbReference>
<evidence type="ECO:0000313" key="1">
    <source>
        <dbReference type="EMBL" id="RBP33286.1"/>
    </source>
</evidence>
<protein>
    <submittedName>
        <fullName evidence="1">Sulfur carrier protein ThiS</fullName>
    </submittedName>
</protein>
<dbReference type="Gene3D" id="3.10.20.30">
    <property type="match status" value="1"/>
</dbReference>
<accession>A0A366GX29</accession>
<dbReference type="CDD" id="cd00565">
    <property type="entry name" value="Ubl_ThiS"/>
    <property type="match status" value="1"/>
</dbReference>
<dbReference type="AlphaFoldDB" id="A0A366GX29"/>
<organism evidence="1 2">
    <name type="scientific">Marinobacter pelagius</name>
    <dbReference type="NCBI Taxonomy" id="379482"/>
    <lineage>
        <taxon>Bacteria</taxon>
        <taxon>Pseudomonadati</taxon>
        <taxon>Pseudomonadota</taxon>
        <taxon>Gammaproteobacteria</taxon>
        <taxon>Pseudomonadales</taxon>
        <taxon>Marinobacteraceae</taxon>
        <taxon>Marinobacter</taxon>
    </lineage>
</organism>
<reference evidence="1 2" key="1">
    <citation type="submission" date="2018-06" db="EMBL/GenBank/DDBJ databases">
        <title>Freshwater and sediment microbial communities from various areas in North America, analyzing microbe dynamics in response to fracking.</title>
        <authorList>
            <person name="Lamendella R."/>
        </authorList>
    </citation>
    <scope>NUCLEOTIDE SEQUENCE [LARGE SCALE GENOMIC DNA]</scope>
    <source>
        <strain evidence="1 2">114J</strain>
    </source>
</reference>
<dbReference type="InterPro" id="IPR010035">
    <property type="entry name" value="Thi_S"/>
</dbReference>
<gene>
    <name evidence="1" type="ORF">DET50_10298</name>
</gene>
<dbReference type="EMBL" id="QNRO01000002">
    <property type="protein sequence ID" value="RBP33286.1"/>
    <property type="molecule type" value="Genomic_DNA"/>
</dbReference>
<dbReference type="RefSeq" id="WP_113861341.1">
    <property type="nucleotide sequence ID" value="NZ_QNRO01000002.1"/>
</dbReference>
<sequence length="66" mass="7021">MQVEVNGDAMELPDGATVEVLIESLALTGKRLAVEVNEDIVPRSQHPEFTLNPGDRVEVVHAIGGG</sequence>